<dbReference type="Proteomes" id="UP000681967">
    <property type="component" value="Unassembled WGS sequence"/>
</dbReference>
<dbReference type="Proteomes" id="UP000663842">
    <property type="component" value="Unassembled WGS sequence"/>
</dbReference>
<dbReference type="EMBL" id="CAJOBI010001495">
    <property type="protein sequence ID" value="CAF3884362.1"/>
    <property type="molecule type" value="Genomic_DNA"/>
</dbReference>
<keyword evidence="6" id="KW-1185">Reference proteome</keyword>
<name>A0A819V1C4_9BILA</name>
<evidence type="ECO:0000313" key="6">
    <source>
        <dbReference type="Proteomes" id="UP000663866"/>
    </source>
</evidence>
<dbReference type="Proteomes" id="UP000676336">
    <property type="component" value="Unassembled WGS sequence"/>
</dbReference>
<evidence type="ECO:0000313" key="1">
    <source>
        <dbReference type="EMBL" id="CAF3781956.1"/>
    </source>
</evidence>
<accession>A0A819V1C4</accession>
<evidence type="ECO:0000313" key="2">
    <source>
        <dbReference type="EMBL" id="CAF3848147.1"/>
    </source>
</evidence>
<dbReference type="EMBL" id="CAJOBG010004254">
    <property type="protein sequence ID" value="CAF4102540.1"/>
    <property type="molecule type" value="Genomic_DNA"/>
</dbReference>
<proteinExistence type="predicted"/>
<sequence>MIYTKLIDRYLGTRRKDTRSIIYKVFDIHSSYSSVLDLAEPTLDNLQRAAHKLAKRALKNGYDPNFYSPFARSAKRSLGINICGGKPDDVTVLLAVVKSTFV</sequence>
<reference evidence="4" key="1">
    <citation type="submission" date="2021-02" db="EMBL/GenBank/DDBJ databases">
        <authorList>
            <person name="Nowell W R."/>
        </authorList>
    </citation>
    <scope>NUCLEOTIDE SEQUENCE</scope>
</reference>
<evidence type="ECO:0000313" key="3">
    <source>
        <dbReference type="EMBL" id="CAF3884362.1"/>
    </source>
</evidence>
<evidence type="ECO:0000313" key="5">
    <source>
        <dbReference type="EMBL" id="CAF4106850.1"/>
    </source>
</evidence>
<organism evidence="4 6">
    <name type="scientific">Rotaria magnacalcarata</name>
    <dbReference type="NCBI Taxonomy" id="392030"/>
    <lineage>
        <taxon>Eukaryota</taxon>
        <taxon>Metazoa</taxon>
        <taxon>Spiralia</taxon>
        <taxon>Gnathifera</taxon>
        <taxon>Rotifera</taxon>
        <taxon>Eurotatoria</taxon>
        <taxon>Bdelloidea</taxon>
        <taxon>Philodinida</taxon>
        <taxon>Philodinidae</taxon>
        <taxon>Rotaria</taxon>
    </lineage>
</organism>
<gene>
    <name evidence="5" type="ORF">BYL167_LOCUS19398</name>
    <name evidence="2" type="ORF">GIL414_LOCUS3805</name>
    <name evidence="4" type="ORF">OVN521_LOCUS20966</name>
    <name evidence="3" type="ORF">SMN809_LOCUS5779</name>
    <name evidence="1" type="ORF">UXM345_LOCUS3735</name>
</gene>
<protein>
    <submittedName>
        <fullName evidence="4">Uncharacterized protein</fullName>
    </submittedName>
</protein>
<dbReference type="EMBL" id="CAJOBH010008221">
    <property type="protein sequence ID" value="CAF4106850.1"/>
    <property type="molecule type" value="Genomic_DNA"/>
</dbReference>
<dbReference type="EMBL" id="CAJOBF010000247">
    <property type="protein sequence ID" value="CAF3781956.1"/>
    <property type="molecule type" value="Genomic_DNA"/>
</dbReference>
<dbReference type="EMBL" id="CAJOBJ010000865">
    <property type="protein sequence ID" value="CAF3848147.1"/>
    <property type="molecule type" value="Genomic_DNA"/>
</dbReference>
<evidence type="ECO:0000313" key="4">
    <source>
        <dbReference type="EMBL" id="CAF4102540.1"/>
    </source>
</evidence>
<dbReference type="Proteomes" id="UP000681720">
    <property type="component" value="Unassembled WGS sequence"/>
</dbReference>
<comment type="caution">
    <text evidence="4">The sequence shown here is derived from an EMBL/GenBank/DDBJ whole genome shotgun (WGS) entry which is preliminary data.</text>
</comment>
<dbReference type="AlphaFoldDB" id="A0A819V1C4"/>
<dbReference type="Proteomes" id="UP000663866">
    <property type="component" value="Unassembled WGS sequence"/>
</dbReference>